<evidence type="ECO:0000256" key="1">
    <source>
        <dbReference type="SAM" id="MobiDB-lite"/>
    </source>
</evidence>
<evidence type="ECO:0000313" key="3">
    <source>
        <dbReference type="Proteomes" id="UP000315759"/>
    </source>
</evidence>
<dbReference type="Pfam" id="PF06314">
    <property type="entry name" value="ADC"/>
    <property type="match status" value="1"/>
</dbReference>
<comment type="caution">
    <text evidence="2">The sequence shown here is derived from an EMBL/GenBank/DDBJ whole genome shotgun (WGS) entry which is preliminary data.</text>
</comment>
<dbReference type="GO" id="GO:0016829">
    <property type="term" value="F:lyase activity"/>
    <property type="evidence" value="ECO:0007669"/>
    <property type="project" value="InterPro"/>
</dbReference>
<dbReference type="EMBL" id="VIFX01000001">
    <property type="protein sequence ID" value="TQR88597.1"/>
    <property type="molecule type" value="Genomic_DNA"/>
</dbReference>
<evidence type="ECO:0008006" key="4">
    <source>
        <dbReference type="Google" id="ProtNLM"/>
    </source>
</evidence>
<dbReference type="Proteomes" id="UP000315759">
    <property type="component" value="Unassembled WGS sequence"/>
</dbReference>
<dbReference type="AlphaFoldDB" id="A0A544W8M7"/>
<reference evidence="2 3" key="1">
    <citation type="submission" date="2018-10" db="EMBL/GenBank/DDBJ databases">
        <title>Draft genome of Mycobacterium hodleri strain B.</title>
        <authorList>
            <person name="Amande T.J."/>
            <person name="Mcgenity T.J."/>
        </authorList>
    </citation>
    <scope>NUCLEOTIDE SEQUENCE [LARGE SCALE GENOMIC DNA]</scope>
    <source>
        <strain evidence="2 3">B</strain>
    </source>
</reference>
<keyword evidence="3" id="KW-1185">Reference proteome</keyword>
<dbReference type="InterPro" id="IPR010451">
    <property type="entry name" value="Acetoacetate_decarboxylase"/>
</dbReference>
<sequence>MATHRRPRAAAGTFNRAYPPQAGRPRPHDRTGWDHPRSRAGRSINQPQGEPVTRSGLLTKDRFAPVVPVHAPGYLPARTVDFSDVDMLSITYRTDFDTAAQIVPDAMELDDEPLVTLSFISYGVSGAGSYREMLQSIACRHQGQPVGYVPHIFVTNEPAMLAGREWLGWPKMLADISFSTQTTSMDGVLTARLERPAGVELAVSQFVPAQRLDDDMLATGGDNVTMNLRVIPAAVPGEPPSIVELVPSTMTALSGELWTGHGSVRLTGASEFVPLHRLPVVKTTSAMLIRNARLRLTAPTQTYPL</sequence>
<accession>A0A544W8M7</accession>
<proteinExistence type="predicted"/>
<protein>
    <recommendedName>
        <fullName evidence="4">Acetoacetate decarboxylase</fullName>
    </recommendedName>
</protein>
<dbReference type="InterPro" id="IPR023375">
    <property type="entry name" value="ADC_dom_sf"/>
</dbReference>
<evidence type="ECO:0000313" key="2">
    <source>
        <dbReference type="EMBL" id="TQR88597.1"/>
    </source>
</evidence>
<feature type="compositionally biased region" description="Basic and acidic residues" evidence="1">
    <location>
        <begin position="26"/>
        <end position="37"/>
    </location>
</feature>
<dbReference type="Gene3D" id="2.40.400.10">
    <property type="entry name" value="Acetoacetate decarboxylase-like"/>
    <property type="match status" value="1"/>
</dbReference>
<organism evidence="2 3">
    <name type="scientific">Mycolicibacterium hodleri</name>
    <dbReference type="NCBI Taxonomy" id="49897"/>
    <lineage>
        <taxon>Bacteria</taxon>
        <taxon>Bacillati</taxon>
        <taxon>Actinomycetota</taxon>
        <taxon>Actinomycetes</taxon>
        <taxon>Mycobacteriales</taxon>
        <taxon>Mycobacteriaceae</taxon>
        <taxon>Mycolicibacterium</taxon>
    </lineage>
</organism>
<dbReference type="SUPFAM" id="SSF160104">
    <property type="entry name" value="Acetoacetate decarboxylase-like"/>
    <property type="match status" value="1"/>
</dbReference>
<feature type="region of interest" description="Disordered" evidence="1">
    <location>
        <begin position="1"/>
        <end position="55"/>
    </location>
</feature>
<gene>
    <name evidence="2" type="ORF">D8S82_00900</name>
</gene>
<name>A0A544W8M7_9MYCO</name>